<evidence type="ECO:0000256" key="4">
    <source>
        <dbReference type="ARBA" id="ARBA00046271"/>
    </source>
</evidence>
<name>A0A8S4A558_9EUPU</name>
<evidence type="ECO:0000313" key="5">
    <source>
        <dbReference type="EMBL" id="CAG5135670.1"/>
    </source>
</evidence>
<dbReference type="GO" id="GO:0005778">
    <property type="term" value="C:peroxisomal membrane"/>
    <property type="evidence" value="ECO:0007669"/>
    <property type="project" value="UniProtKB-SubCell"/>
</dbReference>
<dbReference type="OrthoDB" id="411017at2759"/>
<evidence type="ECO:0000313" key="6">
    <source>
        <dbReference type="Proteomes" id="UP000678393"/>
    </source>
</evidence>
<keyword evidence="1" id="KW-0962">Peroxisome biogenesis</keyword>
<evidence type="ECO:0000256" key="3">
    <source>
        <dbReference type="ARBA" id="ARBA00023140"/>
    </source>
</evidence>
<reference evidence="5" key="1">
    <citation type="submission" date="2021-04" db="EMBL/GenBank/DDBJ databases">
        <authorList>
            <consortium name="Molecular Ecology Group"/>
        </authorList>
    </citation>
    <scope>NUCLEOTIDE SEQUENCE</scope>
</reference>
<gene>
    <name evidence="5" type="ORF">CUNI_LOCUS21228</name>
</gene>
<comment type="subcellular location">
    <subcellularLocation>
        <location evidence="4">Peroxisome membrane</location>
    </subcellularLocation>
</comment>
<keyword evidence="3" id="KW-0576">Peroxisome</keyword>
<keyword evidence="2" id="KW-0472">Membrane</keyword>
<evidence type="ECO:0000256" key="1">
    <source>
        <dbReference type="ARBA" id="ARBA00022593"/>
    </source>
</evidence>
<dbReference type="EMBL" id="CAJHNH020008445">
    <property type="protein sequence ID" value="CAG5135670.1"/>
    <property type="molecule type" value="Genomic_DNA"/>
</dbReference>
<accession>A0A8S4A558</accession>
<dbReference type="GO" id="GO:0016559">
    <property type="term" value="P:peroxisome fission"/>
    <property type="evidence" value="ECO:0007669"/>
    <property type="project" value="InterPro"/>
</dbReference>
<keyword evidence="6" id="KW-1185">Reference proteome</keyword>
<dbReference type="PANTHER" id="PTHR12652">
    <property type="entry name" value="PEROXISOMAL BIOGENESIS FACTOR 11"/>
    <property type="match status" value="1"/>
</dbReference>
<proteinExistence type="predicted"/>
<dbReference type="Pfam" id="PF05648">
    <property type="entry name" value="PEX11"/>
    <property type="match status" value="1"/>
</dbReference>
<dbReference type="PANTHER" id="PTHR12652:SF50">
    <property type="entry name" value="PEROXIN 11"/>
    <property type="match status" value="1"/>
</dbReference>
<comment type="caution">
    <text evidence="5">The sequence shown here is derived from an EMBL/GenBank/DDBJ whole genome shotgun (WGS) entry which is preliminary data.</text>
</comment>
<organism evidence="5 6">
    <name type="scientific">Candidula unifasciata</name>
    <dbReference type="NCBI Taxonomy" id="100452"/>
    <lineage>
        <taxon>Eukaryota</taxon>
        <taxon>Metazoa</taxon>
        <taxon>Spiralia</taxon>
        <taxon>Lophotrochozoa</taxon>
        <taxon>Mollusca</taxon>
        <taxon>Gastropoda</taxon>
        <taxon>Heterobranchia</taxon>
        <taxon>Euthyneura</taxon>
        <taxon>Panpulmonata</taxon>
        <taxon>Eupulmonata</taxon>
        <taxon>Stylommatophora</taxon>
        <taxon>Helicina</taxon>
        <taxon>Helicoidea</taxon>
        <taxon>Geomitridae</taxon>
        <taxon>Candidula</taxon>
    </lineage>
</organism>
<evidence type="ECO:0000256" key="2">
    <source>
        <dbReference type="ARBA" id="ARBA00023136"/>
    </source>
</evidence>
<dbReference type="AlphaFoldDB" id="A0A8S4A558"/>
<sequence length="250" mass="28328">MDSDFLDTFLKFNSLASGRDKLFRLSQYVSKFSAWYLHKYGVAPEAVIKLQRLSSALSTTRKFLRLGKSIDFLHGALCSLHLTDSALRWCITLSKLNQSVYLFFDHIILAGRIGLASIDKDKWVTLSARFWIVTLILNLVRDIYEIVKIFMQEYKLQAAKLSRSHYKNGASEHRQLTKPILTNTQIMKKCILENQPVFLDFIKNLSDLVLPLETLGHVKVSPGLQGLVGSISSVISIASSWNPLLRLVPS</sequence>
<dbReference type="InterPro" id="IPR008733">
    <property type="entry name" value="PEX11"/>
</dbReference>
<evidence type="ECO:0008006" key="7">
    <source>
        <dbReference type="Google" id="ProtNLM"/>
    </source>
</evidence>
<protein>
    <recommendedName>
        <fullName evidence="7">Peroxisomal membrane protein 11B</fullName>
    </recommendedName>
</protein>
<dbReference type="Proteomes" id="UP000678393">
    <property type="component" value="Unassembled WGS sequence"/>
</dbReference>